<dbReference type="PANTHER" id="PTHR30151:SF0">
    <property type="entry name" value="ABC TRANSPORTER PERMEASE PROTEIN MJ0413-RELATED"/>
    <property type="match status" value="1"/>
</dbReference>
<dbReference type="InterPro" id="IPR035906">
    <property type="entry name" value="MetI-like_sf"/>
</dbReference>
<keyword evidence="2 7" id="KW-0813">Transport</keyword>
<gene>
    <name evidence="9" type="ORF">SAMN05661053_2283</name>
</gene>
<feature type="transmembrane region" description="Helical" evidence="7">
    <location>
        <begin position="280"/>
        <end position="304"/>
    </location>
</feature>
<dbReference type="CDD" id="cd06261">
    <property type="entry name" value="TM_PBP2"/>
    <property type="match status" value="1"/>
</dbReference>
<protein>
    <submittedName>
        <fullName evidence="9">NitT/TauT family transport system permease protein</fullName>
    </submittedName>
</protein>
<evidence type="ECO:0000313" key="9">
    <source>
        <dbReference type="EMBL" id="SUQ24869.1"/>
    </source>
</evidence>
<evidence type="ECO:0000259" key="8">
    <source>
        <dbReference type="PROSITE" id="PS50928"/>
    </source>
</evidence>
<evidence type="ECO:0000256" key="1">
    <source>
        <dbReference type="ARBA" id="ARBA00004651"/>
    </source>
</evidence>
<feature type="transmembrane region" description="Helical" evidence="7">
    <location>
        <begin position="187"/>
        <end position="212"/>
    </location>
</feature>
<dbReference type="EMBL" id="UHJL01000003">
    <property type="protein sequence ID" value="SUQ24869.1"/>
    <property type="molecule type" value="Genomic_DNA"/>
</dbReference>
<feature type="transmembrane region" description="Helical" evidence="7">
    <location>
        <begin position="40"/>
        <end position="63"/>
    </location>
</feature>
<keyword evidence="4 7" id="KW-0812">Transmembrane</keyword>
<evidence type="ECO:0000256" key="2">
    <source>
        <dbReference type="ARBA" id="ARBA00022448"/>
    </source>
</evidence>
<evidence type="ECO:0000256" key="5">
    <source>
        <dbReference type="ARBA" id="ARBA00022989"/>
    </source>
</evidence>
<dbReference type="RefSeq" id="WP_109573235.1">
    <property type="nucleotide sequence ID" value="NZ_UHJL01000003.1"/>
</dbReference>
<reference evidence="9 10" key="1">
    <citation type="submission" date="2017-08" db="EMBL/GenBank/DDBJ databases">
        <authorList>
            <person name="de Groot N.N."/>
        </authorList>
    </citation>
    <scope>NUCLEOTIDE SEQUENCE [LARGE SCALE GENOMIC DNA]</scope>
    <source>
        <strain evidence="9 10">HM2</strain>
    </source>
</reference>
<dbReference type="PROSITE" id="PS50928">
    <property type="entry name" value="ABC_TM1"/>
    <property type="match status" value="1"/>
</dbReference>
<organism evidence="9 10">
    <name type="scientific">Fibrobacter succinogenes</name>
    <name type="common">Bacteroides succinogenes</name>
    <dbReference type="NCBI Taxonomy" id="833"/>
    <lineage>
        <taxon>Bacteria</taxon>
        <taxon>Pseudomonadati</taxon>
        <taxon>Fibrobacterota</taxon>
        <taxon>Fibrobacteria</taxon>
        <taxon>Fibrobacterales</taxon>
        <taxon>Fibrobacteraceae</taxon>
        <taxon>Fibrobacter</taxon>
    </lineage>
</organism>
<dbReference type="GO" id="GO:0055085">
    <property type="term" value="P:transmembrane transport"/>
    <property type="evidence" value="ECO:0007669"/>
    <property type="project" value="InterPro"/>
</dbReference>
<evidence type="ECO:0000256" key="6">
    <source>
        <dbReference type="ARBA" id="ARBA00023136"/>
    </source>
</evidence>
<accession>A0A380S6L9</accession>
<keyword evidence="3" id="KW-1003">Cell membrane</keyword>
<comment type="similarity">
    <text evidence="7">Belongs to the binding-protein-dependent transport system permease family.</text>
</comment>
<feature type="transmembrane region" description="Helical" evidence="7">
    <location>
        <begin position="75"/>
        <end position="102"/>
    </location>
</feature>
<evidence type="ECO:0000256" key="7">
    <source>
        <dbReference type="RuleBase" id="RU363032"/>
    </source>
</evidence>
<keyword evidence="6 7" id="KW-0472">Membrane</keyword>
<dbReference type="Pfam" id="PF00528">
    <property type="entry name" value="BPD_transp_1"/>
    <property type="match status" value="1"/>
</dbReference>
<evidence type="ECO:0000256" key="3">
    <source>
        <dbReference type="ARBA" id="ARBA00022475"/>
    </source>
</evidence>
<comment type="subcellular location">
    <subcellularLocation>
        <location evidence="1 7">Cell membrane</location>
        <topology evidence="1 7">Multi-pass membrane protein</topology>
    </subcellularLocation>
</comment>
<dbReference type="PANTHER" id="PTHR30151">
    <property type="entry name" value="ALKANE SULFONATE ABC TRANSPORTER-RELATED, MEMBRANE SUBUNIT"/>
    <property type="match status" value="1"/>
</dbReference>
<evidence type="ECO:0000256" key="4">
    <source>
        <dbReference type="ARBA" id="ARBA00022692"/>
    </source>
</evidence>
<dbReference type="SUPFAM" id="SSF161098">
    <property type="entry name" value="MetI-like"/>
    <property type="match status" value="1"/>
</dbReference>
<dbReference type="Gene3D" id="1.10.3720.10">
    <property type="entry name" value="MetI-like"/>
    <property type="match status" value="1"/>
</dbReference>
<proteinExistence type="inferred from homology"/>
<feature type="transmembrane region" description="Helical" evidence="7">
    <location>
        <begin position="233"/>
        <end position="260"/>
    </location>
</feature>
<name>A0A380S6L9_FIBSU</name>
<feature type="transmembrane region" description="Helical" evidence="7">
    <location>
        <begin position="162"/>
        <end position="181"/>
    </location>
</feature>
<dbReference type="AlphaFoldDB" id="A0A380S6L9"/>
<feature type="transmembrane region" description="Helical" evidence="7">
    <location>
        <begin position="12"/>
        <end position="28"/>
    </location>
</feature>
<keyword evidence="5 7" id="KW-1133">Transmembrane helix</keyword>
<sequence>MKNKLINTLRRFLPFLGVIVALAIHLLIEDSDEHPEAEEAYYTWILYFFLATTFILGIVSTFVKKLKKGLEYSGAFWGGVGIVVAIIDIVIGKLALLPVLFFPKYDNILAQFFEGYEIILKCIWHSTKLLVTGFLYGAGFGFITGVLLGFNKKFNYWINPYIKLIGPIPATIWIPISLTIFPTTFGASVFIIALSVWFSVALMTSSAIQAVPKAYFEVSRTLGASSAFQIFRVGIPAAMPSIFLGVFYGIISAFLALMTAEMFGVKYGIGWYISWQKAMLVYSGVYAGIIVIAVYCMLILTLLFKLRDKILNWQKGTLKW</sequence>
<feature type="domain" description="ABC transmembrane type-1" evidence="8">
    <location>
        <begin position="123"/>
        <end position="304"/>
    </location>
</feature>
<feature type="transmembrane region" description="Helical" evidence="7">
    <location>
        <begin position="129"/>
        <end position="150"/>
    </location>
</feature>
<dbReference type="GO" id="GO:0005886">
    <property type="term" value="C:plasma membrane"/>
    <property type="evidence" value="ECO:0007669"/>
    <property type="project" value="UniProtKB-SubCell"/>
</dbReference>
<dbReference type="InterPro" id="IPR000515">
    <property type="entry name" value="MetI-like"/>
</dbReference>
<dbReference type="Proteomes" id="UP000255423">
    <property type="component" value="Unassembled WGS sequence"/>
</dbReference>
<evidence type="ECO:0000313" key="10">
    <source>
        <dbReference type="Proteomes" id="UP000255423"/>
    </source>
</evidence>